<feature type="domain" description="YknX-like C-terminal permuted SH3-like" evidence="7">
    <location>
        <begin position="286"/>
        <end position="359"/>
    </location>
</feature>
<proteinExistence type="inferred from homology"/>
<dbReference type="Gene3D" id="1.10.287.470">
    <property type="entry name" value="Helix hairpin bin"/>
    <property type="match status" value="1"/>
</dbReference>
<dbReference type="KEGG" id="paur:FGL86_13415"/>
<dbReference type="Pfam" id="PF25917">
    <property type="entry name" value="BSH_RND"/>
    <property type="match status" value="1"/>
</dbReference>
<evidence type="ECO:0000256" key="2">
    <source>
        <dbReference type="SAM" id="Coils"/>
    </source>
</evidence>
<name>A0A5B8SUK2_9GAMM</name>
<dbReference type="InterPro" id="IPR006143">
    <property type="entry name" value="RND_pump_MFP"/>
</dbReference>
<dbReference type="Pfam" id="PF25989">
    <property type="entry name" value="YknX_C"/>
    <property type="match status" value="1"/>
</dbReference>
<gene>
    <name evidence="8" type="ORF">FGL86_13415</name>
</gene>
<dbReference type="InterPro" id="IPR058624">
    <property type="entry name" value="MdtA-like_HH"/>
</dbReference>
<comment type="similarity">
    <text evidence="1">Belongs to the membrane fusion protein (MFP) (TC 8.A.1) family.</text>
</comment>
<accession>A0A5B8SUK2</accession>
<feature type="domain" description="CusB-like beta-barrel" evidence="6">
    <location>
        <begin position="205"/>
        <end position="278"/>
    </location>
</feature>
<feature type="region of interest" description="Disordered" evidence="3">
    <location>
        <begin position="357"/>
        <end position="381"/>
    </location>
</feature>
<sequence>MLGAWKTTKRMVVMLILLALVLGAIFGWKFWQMQKMQEQMSQPEPPIKVEATQLKAATWRPEIKAVGSLRAINGVEVANEVAGVVSQIDFESGDQVKKGDLLIQIEDSVDRAALAAAQARADLAQETFNRFSNLIKQNAVSRSQYDEARSNRQATQAEVEELRAQLNKKAIRAPFDGVVGLRRVDLGQYIAVGTPIVDLNMLEPIYVDYSVPERLLTELAPGRQVEISVAAYPEQVFAGEVMAISPSINQSSRTLDVRAQLPNDEQLLRPGMFADVRSLAPEEKKVLTLPRTALSFNTYGNFVFLITENENGEQIAKRVSVTTGNTRGNIVEITDGLQQGDRVVATGLLRLRDGQRVEIQQDSAQGEKNQESGAQGEEATG</sequence>
<dbReference type="AlphaFoldDB" id="A0A5B8SUK2"/>
<dbReference type="Gene3D" id="2.40.50.100">
    <property type="match status" value="1"/>
</dbReference>
<evidence type="ECO:0000259" key="5">
    <source>
        <dbReference type="Pfam" id="PF25917"/>
    </source>
</evidence>
<dbReference type="Gene3D" id="2.40.30.170">
    <property type="match status" value="1"/>
</dbReference>
<dbReference type="PANTHER" id="PTHR30469">
    <property type="entry name" value="MULTIDRUG RESISTANCE PROTEIN MDTA"/>
    <property type="match status" value="1"/>
</dbReference>
<dbReference type="Gene3D" id="2.40.420.20">
    <property type="match status" value="1"/>
</dbReference>
<dbReference type="FunFam" id="2.40.30.170:FF:000010">
    <property type="entry name" value="Efflux RND transporter periplasmic adaptor subunit"/>
    <property type="match status" value="1"/>
</dbReference>
<dbReference type="Proteomes" id="UP000321272">
    <property type="component" value="Chromosome"/>
</dbReference>
<feature type="domain" description="Multidrug resistance protein MdtA-like alpha-helical hairpin" evidence="4">
    <location>
        <begin position="111"/>
        <end position="166"/>
    </location>
</feature>
<feature type="compositionally biased region" description="Polar residues" evidence="3">
    <location>
        <begin position="358"/>
        <end position="373"/>
    </location>
</feature>
<protein>
    <submittedName>
        <fullName evidence="8">Efflux RND transporter periplasmic adaptor subunit</fullName>
    </submittedName>
</protein>
<feature type="domain" description="Multidrug resistance protein MdtA-like barrel-sandwich hybrid" evidence="5">
    <location>
        <begin position="74"/>
        <end position="194"/>
    </location>
</feature>
<feature type="coiled-coil region" evidence="2">
    <location>
        <begin position="145"/>
        <end position="172"/>
    </location>
</feature>
<dbReference type="SUPFAM" id="SSF111369">
    <property type="entry name" value="HlyD-like secretion proteins"/>
    <property type="match status" value="1"/>
</dbReference>
<dbReference type="EMBL" id="CP042382">
    <property type="protein sequence ID" value="QEA39974.1"/>
    <property type="molecule type" value="Genomic_DNA"/>
</dbReference>
<reference evidence="8 9" key="1">
    <citation type="submission" date="2019-06" db="EMBL/GenBank/DDBJ databases">
        <title>Genome analyses of bacteria isolated from kimchi.</title>
        <authorList>
            <person name="Lee S."/>
            <person name="Ahn S."/>
            <person name="Roh S."/>
        </authorList>
    </citation>
    <scope>NUCLEOTIDE SEQUENCE [LARGE SCALE GENOMIC DNA]</scope>
    <source>
        <strain evidence="8 9">CBA4606</strain>
    </source>
</reference>
<evidence type="ECO:0000259" key="4">
    <source>
        <dbReference type="Pfam" id="PF25876"/>
    </source>
</evidence>
<evidence type="ECO:0000256" key="3">
    <source>
        <dbReference type="SAM" id="MobiDB-lite"/>
    </source>
</evidence>
<evidence type="ECO:0000313" key="8">
    <source>
        <dbReference type="EMBL" id="QEA39974.1"/>
    </source>
</evidence>
<dbReference type="GO" id="GO:1990281">
    <property type="term" value="C:efflux pump complex"/>
    <property type="evidence" value="ECO:0007669"/>
    <property type="project" value="TreeGrafter"/>
</dbReference>
<dbReference type="GO" id="GO:0015562">
    <property type="term" value="F:efflux transmembrane transporter activity"/>
    <property type="evidence" value="ECO:0007669"/>
    <property type="project" value="TreeGrafter"/>
</dbReference>
<dbReference type="InterPro" id="IPR058637">
    <property type="entry name" value="YknX-like_C"/>
</dbReference>
<keyword evidence="2" id="KW-0175">Coiled coil</keyword>
<keyword evidence="9" id="KW-1185">Reference proteome</keyword>
<dbReference type="PANTHER" id="PTHR30469:SF11">
    <property type="entry name" value="BLL4320 PROTEIN"/>
    <property type="match status" value="1"/>
</dbReference>
<organism evidence="8 9">
    <name type="scientific">Pistricoccus aurantiacus</name>
    <dbReference type="NCBI Taxonomy" id="1883414"/>
    <lineage>
        <taxon>Bacteria</taxon>
        <taxon>Pseudomonadati</taxon>
        <taxon>Pseudomonadota</taxon>
        <taxon>Gammaproteobacteria</taxon>
        <taxon>Oceanospirillales</taxon>
        <taxon>Halomonadaceae</taxon>
        <taxon>Pistricoccus</taxon>
    </lineage>
</organism>
<evidence type="ECO:0000313" key="9">
    <source>
        <dbReference type="Proteomes" id="UP000321272"/>
    </source>
</evidence>
<dbReference type="NCBIfam" id="TIGR01730">
    <property type="entry name" value="RND_mfp"/>
    <property type="match status" value="1"/>
</dbReference>
<dbReference type="InterPro" id="IPR058792">
    <property type="entry name" value="Beta-barrel_RND_2"/>
</dbReference>
<dbReference type="OrthoDB" id="9806939at2"/>
<evidence type="ECO:0000256" key="1">
    <source>
        <dbReference type="ARBA" id="ARBA00009477"/>
    </source>
</evidence>
<dbReference type="Pfam" id="PF25954">
    <property type="entry name" value="Beta-barrel_RND_2"/>
    <property type="match status" value="1"/>
</dbReference>
<evidence type="ECO:0000259" key="7">
    <source>
        <dbReference type="Pfam" id="PF25989"/>
    </source>
</evidence>
<dbReference type="InterPro" id="IPR058625">
    <property type="entry name" value="MdtA-like_BSH"/>
</dbReference>
<evidence type="ECO:0000259" key="6">
    <source>
        <dbReference type="Pfam" id="PF25954"/>
    </source>
</evidence>
<dbReference type="Pfam" id="PF25876">
    <property type="entry name" value="HH_MFP_RND"/>
    <property type="match status" value="1"/>
</dbReference>